<protein>
    <recommendedName>
        <fullName evidence="3">C_GCAxxG_C_C family protein</fullName>
    </recommendedName>
</protein>
<organism evidence="1 2">
    <name type="scientific">Candidatus Methanomassiliicoccus intestinalis</name>
    <dbReference type="NCBI Taxonomy" id="1406512"/>
    <lineage>
        <taxon>Archaea</taxon>
        <taxon>Methanobacteriati</taxon>
        <taxon>Thermoplasmatota</taxon>
        <taxon>Thermoplasmata</taxon>
        <taxon>Methanomassiliicoccales</taxon>
        <taxon>Methanomassiliicoccaceae</taxon>
        <taxon>Methanomassiliicoccus</taxon>
    </lineage>
</organism>
<dbReference type="Pfam" id="PF09719">
    <property type="entry name" value="C_GCAxxG_C_C"/>
    <property type="match status" value="1"/>
</dbReference>
<dbReference type="Proteomes" id="UP000752814">
    <property type="component" value="Unassembled WGS sequence"/>
</dbReference>
<dbReference type="NCBIfam" id="TIGR01909">
    <property type="entry name" value="C_GCAxxG_C_C"/>
    <property type="match status" value="1"/>
</dbReference>
<sequence length="144" mass="16011">MIAEKEIAEKFTQGFDCAMVVLGEVAEDLGIEQEEAYRLASCFGVGMMQGSICGAVSAAFIAIGYKYGNTKPNDVSQKNLVLAKREEFIEEFTNEFGDISCPGLVKLDLRIPEEMEKARERKILSEFCPKVCLRSTNLIKTILE</sequence>
<comment type="caution">
    <text evidence="1">The sequence shown here is derived from an EMBL/GenBank/DDBJ whole genome shotgun (WGS) entry which is preliminary data.</text>
</comment>
<dbReference type="AlphaFoldDB" id="A0A8J8PEW4"/>
<dbReference type="InterPro" id="IPR010181">
    <property type="entry name" value="CGCAxxGCC_motif"/>
</dbReference>
<name>A0A8J8PEW4_9ARCH</name>
<dbReference type="EMBL" id="LVVT01000001">
    <property type="protein sequence ID" value="TQS84531.1"/>
    <property type="molecule type" value="Genomic_DNA"/>
</dbReference>
<dbReference type="RefSeq" id="WP_400256339.1">
    <property type="nucleotide sequence ID" value="NZ_CAYAYE010000029.1"/>
</dbReference>
<gene>
    <name evidence="1" type="ORF">A3207_00355</name>
</gene>
<proteinExistence type="predicted"/>
<reference evidence="1" key="1">
    <citation type="submission" date="2016-03" db="EMBL/GenBank/DDBJ databases">
        <authorList>
            <person name="Borrel G."/>
            <person name="Mccann A."/>
            <person name="O'Toole P.W."/>
        </authorList>
    </citation>
    <scope>NUCLEOTIDE SEQUENCE</scope>
    <source>
        <strain evidence="1">183</strain>
    </source>
</reference>
<accession>A0A8J8PEW4</accession>
<evidence type="ECO:0000313" key="2">
    <source>
        <dbReference type="Proteomes" id="UP000752814"/>
    </source>
</evidence>
<evidence type="ECO:0000313" key="1">
    <source>
        <dbReference type="EMBL" id="TQS84531.1"/>
    </source>
</evidence>
<evidence type="ECO:0008006" key="3">
    <source>
        <dbReference type="Google" id="ProtNLM"/>
    </source>
</evidence>